<accession>A0A5C4TEN8</accession>
<evidence type="ECO:0000313" key="5">
    <source>
        <dbReference type="EMBL" id="TNJ67272.1"/>
    </source>
</evidence>
<name>A0A5C4TEN8_9BACL</name>
<dbReference type="SUPFAM" id="SSF102462">
    <property type="entry name" value="Peptidyl-tRNA hydrolase II"/>
    <property type="match status" value="1"/>
</dbReference>
<dbReference type="InterPro" id="IPR002833">
    <property type="entry name" value="PTH2"/>
</dbReference>
<dbReference type="GO" id="GO:0004045">
    <property type="term" value="F:peptidyl-tRNA hydrolase activity"/>
    <property type="evidence" value="ECO:0007669"/>
    <property type="project" value="UniProtKB-EC"/>
</dbReference>
<dbReference type="Gene3D" id="3.40.1490.10">
    <property type="entry name" value="Bit1"/>
    <property type="match status" value="1"/>
</dbReference>
<dbReference type="InterPro" id="IPR023476">
    <property type="entry name" value="Pep_tRNA_hydro_II_dom_sf"/>
</dbReference>
<dbReference type="GO" id="GO:0005829">
    <property type="term" value="C:cytosol"/>
    <property type="evidence" value="ECO:0007669"/>
    <property type="project" value="TreeGrafter"/>
</dbReference>
<evidence type="ECO:0000256" key="3">
    <source>
        <dbReference type="ARBA" id="ARBA00038050"/>
    </source>
</evidence>
<organism evidence="5 6">
    <name type="scientific">Paenibacillus hemerocallicola</name>
    <dbReference type="NCBI Taxonomy" id="1172614"/>
    <lineage>
        <taxon>Bacteria</taxon>
        <taxon>Bacillati</taxon>
        <taxon>Bacillota</taxon>
        <taxon>Bacilli</taxon>
        <taxon>Bacillales</taxon>
        <taxon>Paenibacillaceae</taxon>
        <taxon>Paenibacillus</taxon>
    </lineage>
</organism>
<sequence>MGHKRVCNDDGEGEIAVNEEIVQYYVVNRELSMSPGKLAAQAAHAATLTSVDLLQGDASQFPAPEYLQWFVEWYRGGMKKIVLKGAAGDLEKLVDLGFYPIRDGGLTEIPSGSLTVVSLPPMPKSKARSYVSGLSLC</sequence>
<proteinExistence type="inferred from homology"/>
<evidence type="ECO:0000256" key="4">
    <source>
        <dbReference type="ARBA" id="ARBA00048707"/>
    </source>
</evidence>
<dbReference type="Pfam" id="PF01981">
    <property type="entry name" value="PTH2"/>
    <property type="match status" value="1"/>
</dbReference>
<dbReference type="PANTHER" id="PTHR12649">
    <property type="entry name" value="PEPTIDYL-TRNA HYDROLASE 2"/>
    <property type="match status" value="1"/>
</dbReference>
<comment type="caution">
    <text evidence="5">The sequence shown here is derived from an EMBL/GenBank/DDBJ whole genome shotgun (WGS) entry which is preliminary data.</text>
</comment>
<reference evidence="5 6" key="1">
    <citation type="submission" date="2019-05" db="EMBL/GenBank/DDBJ databases">
        <title>We sequenced the genome of Paenibacillus hemerocallicola KCTC 33185 for further insight into its adaptation and study the phylogeny of Paenibacillus.</title>
        <authorList>
            <person name="Narsing Rao M.P."/>
        </authorList>
    </citation>
    <scope>NUCLEOTIDE SEQUENCE [LARGE SCALE GENOMIC DNA]</scope>
    <source>
        <strain evidence="5 6">KCTC 33185</strain>
    </source>
</reference>
<dbReference type="EC" id="3.1.1.29" evidence="1"/>
<evidence type="ECO:0000313" key="6">
    <source>
        <dbReference type="Proteomes" id="UP000307943"/>
    </source>
</evidence>
<dbReference type="PANTHER" id="PTHR12649:SF11">
    <property type="entry name" value="PEPTIDYL-TRNA HYDROLASE 2, MITOCHONDRIAL"/>
    <property type="match status" value="1"/>
</dbReference>
<comment type="similarity">
    <text evidence="3">Belongs to the PTH2 family.</text>
</comment>
<dbReference type="Proteomes" id="UP000307943">
    <property type="component" value="Unassembled WGS sequence"/>
</dbReference>
<dbReference type="OrthoDB" id="2867343at2"/>
<gene>
    <name evidence="5" type="ORF">FE784_04720</name>
</gene>
<dbReference type="EMBL" id="VDCQ01000005">
    <property type="protein sequence ID" value="TNJ67272.1"/>
    <property type="molecule type" value="Genomic_DNA"/>
</dbReference>
<protein>
    <recommendedName>
        <fullName evidence="1">peptidyl-tRNA hydrolase</fullName>
        <ecNumber evidence="1">3.1.1.29</ecNumber>
    </recommendedName>
</protein>
<evidence type="ECO:0000256" key="1">
    <source>
        <dbReference type="ARBA" id="ARBA00013260"/>
    </source>
</evidence>
<dbReference type="AlphaFoldDB" id="A0A5C4TEN8"/>
<comment type="catalytic activity">
    <reaction evidence="4">
        <text>an N-acyl-L-alpha-aminoacyl-tRNA + H2O = an N-acyl-L-amino acid + a tRNA + H(+)</text>
        <dbReference type="Rhea" id="RHEA:54448"/>
        <dbReference type="Rhea" id="RHEA-COMP:10123"/>
        <dbReference type="Rhea" id="RHEA-COMP:13883"/>
        <dbReference type="ChEBI" id="CHEBI:15377"/>
        <dbReference type="ChEBI" id="CHEBI:15378"/>
        <dbReference type="ChEBI" id="CHEBI:59874"/>
        <dbReference type="ChEBI" id="CHEBI:78442"/>
        <dbReference type="ChEBI" id="CHEBI:138191"/>
        <dbReference type="EC" id="3.1.1.29"/>
    </reaction>
</comment>
<keyword evidence="2 5" id="KW-0378">Hydrolase</keyword>
<keyword evidence="6" id="KW-1185">Reference proteome</keyword>
<evidence type="ECO:0000256" key="2">
    <source>
        <dbReference type="ARBA" id="ARBA00022801"/>
    </source>
</evidence>